<name>A0A1Q3D2C3_CEPFO</name>
<evidence type="ECO:0000256" key="1">
    <source>
        <dbReference type="ARBA" id="ARBA00002329"/>
    </source>
</evidence>
<dbReference type="OrthoDB" id="1432516at2759"/>
<evidence type="ECO:0000313" key="8">
    <source>
        <dbReference type="Proteomes" id="UP000187406"/>
    </source>
</evidence>
<keyword evidence="5" id="KW-0547">Nucleotide-binding</keyword>
<accession>A0A1Q3D2C3</accession>
<comment type="similarity">
    <text evidence="3">Belongs to the Ycf2 family.</text>
</comment>
<dbReference type="Proteomes" id="UP000187406">
    <property type="component" value="Unassembled WGS sequence"/>
</dbReference>
<evidence type="ECO:0000256" key="6">
    <source>
        <dbReference type="ARBA" id="ARBA00022840"/>
    </source>
</evidence>
<dbReference type="GO" id="GO:0005524">
    <property type="term" value="F:ATP binding"/>
    <property type="evidence" value="ECO:0007669"/>
    <property type="project" value="UniProtKB-KW"/>
</dbReference>
<comment type="subcellular location">
    <subcellularLocation>
        <location evidence="2">Plastid</location>
    </subcellularLocation>
</comment>
<comment type="caution">
    <text evidence="7">The sequence shown here is derived from an EMBL/GenBank/DDBJ whole genome shotgun (WGS) entry which is preliminary data.</text>
</comment>
<reference evidence="8" key="1">
    <citation type="submission" date="2016-04" db="EMBL/GenBank/DDBJ databases">
        <title>Cephalotus genome sequencing.</title>
        <authorList>
            <person name="Fukushima K."/>
            <person name="Hasebe M."/>
            <person name="Fang X."/>
        </authorList>
    </citation>
    <scope>NUCLEOTIDE SEQUENCE [LARGE SCALE GENOMIC DNA]</scope>
    <source>
        <strain evidence="8">cv. St1</strain>
    </source>
</reference>
<keyword evidence="6" id="KW-0067">ATP-binding</keyword>
<proteinExistence type="inferred from homology"/>
<keyword evidence="8" id="KW-1185">Reference proteome</keyword>
<keyword evidence="4" id="KW-0934">Plastid</keyword>
<protein>
    <submittedName>
        <fullName evidence="7">Uncharacterized protein</fullName>
    </submittedName>
</protein>
<dbReference type="AlphaFoldDB" id="A0A1Q3D2C3"/>
<dbReference type="PANTHER" id="PTHR33078">
    <property type="entry name" value="PROTEIN YCF2-RELATED"/>
    <property type="match status" value="1"/>
</dbReference>
<dbReference type="PANTHER" id="PTHR33078:SF100">
    <property type="entry name" value="PROTEIN YCF2"/>
    <property type="match status" value="1"/>
</dbReference>
<evidence type="ECO:0000256" key="4">
    <source>
        <dbReference type="ARBA" id="ARBA00022640"/>
    </source>
</evidence>
<sequence>MFNLLTIIDIHKKYLMNHEFNTSCLAEILIFFAHCKRITSSQTLCGTMDMMQEIDQFLILSVTAIQ</sequence>
<dbReference type="InParanoid" id="A0A1Q3D2C3"/>
<evidence type="ECO:0000256" key="2">
    <source>
        <dbReference type="ARBA" id="ARBA00004474"/>
    </source>
</evidence>
<dbReference type="EMBL" id="BDDD01003911">
    <property type="protein sequence ID" value="GAV86448.1"/>
    <property type="molecule type" value="Genomic_DNA"/>
</dbReference>
<organism evidence="7 8">
    <name type="scientific">Cephalotus follicularis</name>
    <name type="common">Albany pitcher plant</name>
    <dbReference type="NCBI Taxonomy" id="3775"/>
    <lineage>
        <taxon>Eukaryota</taxon>
        <taxon>Viridiplantae</taxon>
        <taxon>Streptophyta</taxon>
        <taxon>Embryophyta</taxon>
        <taxon>Tracheophyta</taxon>
        <taxon>Spermatophyta</taxon>
        <taxon>Magnoliopsida</taxon>
        <taxon>eudicotyledons</taxon>
        <taxon>Gunneridae</taxon>
        <taxon>Pentapetalae</taxon>
        <taxon>rosids</taxon>
        <taxon>fabids</taxon>
        <taxon>Oxalidales</taxon>
        <taxon>Cephalotaceae</taxon>
        <taxon>Cephalotus</taxon>
    </lineage>
</organism>
<evidence type="ECO:0000313" key="7">
    <source>
        <dbReference type="EMBL" id="GAV86448.1"/>
    </source>
</evidence>
<dbReference type="GO" id="GO:0009536">
    <property type="term" value="C:plastid"/>
    <property type="evidence" value="ECO:0007669"/>
    <property type="project" value="UniProtKB-SubCell"/>
</dbReference>
<dbReference type="STRING" id="3775.A0A1Q3D2C3"/>
<gene>
    <name evidence="7" type="ORF">CFOL_v3_29878</name>
</gene>
<evidence type="ECO:0000256" key="3">
    <source>
        <dbReference type="ARBA" id="ARBA00009361"/>
    </source>
</evidence>
<evidence type="ECO:0000256" key="5">
    <source>
        <dbReference type="ARBA" id="ARBA00022741"/>
    </source>
</evidence>
<comment type="function">
    <text evidence="1">Probable ATPase of unknown function. Its presence in a non-photosynthetic plant (Epifagus virginiana) and experiments in tobacco indicate that it has an essential function which is probably not related to photosynthesis.</text>
</comment>